<dbReference type="PROSITE" id="PS00830">
    <property type="entry name" value="GREAB_2"/>
    <property type="match status" value="1"/>
</dbReference>
<sequence length="173" mass="18906">MEEINSIAGNGQTEVSGTIVWLTPEGHEELKKELEYLTLEKRPEIAERIRESQEHGEFSEDNSELDEVKFEQAIVENRIAELKSIFGTAQVLNEEDIPTSFVGIGSLVTLSDSSLGESFTVRVVSSIEADPNRDYISNESPMGSALLGSKTGDTISVDAPDGPLTYSVTKIAR</sequence>
<evidence type="ECO:0000313" key="11">
    <source>
        <dbReference type="EMBL" id="BBO23827.1"/>
    </source>
</evidence>
<keyword evidence="11" id="KW-0648">Protein biosynthesis</keyword>
<dbReference type="Pfam" id="PF01272">
    <property type="entry name" value="GreA_GreB"/>
    <property type="match status" value="1"/>
</dbReference>
<keyword evidence="11" id="KW-0251">Elongation factor</keyword>
<dbReference type="InterPro" id="IPR028624">
    <property type="entry name" value="Tscrpt_elong_fac_GreA/B"/>
</dbReference>
<evidence type="ECO:0000256" key="3">
    <source>
        <dbReference type="ARBA" id="ARBA00023015"/>
    </source>
</evidence>
<dbReference type="GO" id="GO:0006354">
    <property type="term" value="P:DNA-templated transcription elongation"/>
    <property type="evidence" value="ECO:0007669"/>
    <property type="project" value="TreeGrafter"/>
</dbReference>
<keyword evidence="4 8" id="KW-0238">DNA-binding</keyword>
<organism evidence="11 12">
    <name type="scientific">Candidatus Nitrosymbiomonas proteolyticus</name>
    <dbReference type="NCBI Taxonomy" id="2608984"/>
    <lineage>
        <taxon>Bacteria</taxon>
        <taxon>Bacillati</taxon>
        <taxon>Armatimonadota</taxon>
        <taxon>Armatimonadota incertae sedis</taxon>
        <taxon>Candidatus Nitrosymbiomonas</taxon>
    </lineage>
</organism>
<dbReference type="KEGG" id="npy:NPRO_14220"/>
<proteinExistence type="inferred from homology"/>
<accession>A0A809S4T7</accession>
<dbReference type="GO" id="GO:0003746">
    <property type="term" value="F:translation elongation factor activity"/>
    <property type="evidence" value="ECO:0007669"/>
    <property type="project" value="UniProtKB-KW"/>
</dbReference>
<evidence type="ECO:0000256" key="7">
    <source>
        <dbReference type="ARBA" id="ARBA00030776"/>
    </source>
</evidence>
<dbReference type="InterPro" id="IPR036953">
    <property type="entry name" value="GreA/GreB_C_sf"/>
</dbReference>
<dbReference type="GO" id="GO:0070063">
    <property type="term" value="F:RNA polymerase binding"/>
    <property type="evidence" value="ECO:0007669"/>
    <property type="project" value="InterPro"/>
</dbReference>
<keyword evidence="5 8" id="KW-0804">Transcription</keyword>
<gene>
    <name evidence="8" type="primary">greA</name>
    <name evidence="11" type="ORF">NPRO_14220</name>
</gene>
<dbReference type="SUPFAM" id="SSF54534">
    <property type="entry name" value="FKBP-like"/>
    <property type="match status" value="1"/>
</dbReference>
<dbReference type="HAMAP" id="MF_00105">
    <property type="entry name" value="GreA_GreB"/>
    <property type="match status" value="1"/>
</dbReference>
<dbReference type="EMBL" id="AP021858">
    <property type="protein sequence ID" value="BBO23827.1"/>
    <property type="molecule type" value="Genomic_DNA"/>
</dbReference>
<evidence type="ECO:0000256" key="2">
    <source>
        <dbReference type="ARBA" id="ARBA00013729"/>
    </source>
</evidence>
<dbReference type="InterPro" id="IPR023459">
    <property type="entry name" value="Tscrpt_elong_fac_GreA/B_fam"/>
</dbReference>
<evidence type="ECO:0000256" key="6">
    <source>
        <dbReference type="ARBA" id="ARBA00024916"/>
    </source>
</evidence>
<dbReference type="Gene3D" id="3.10.50.30">
    <property type="entry name" value="Transcription elongation factor, GreA/GreB, C-terminal domain"/>
    <property type="match status" value="1"/>
</dbReference>
<comment type="function">
    <text evidence="6 8">Necessary for efficient RNA polymerase transcription elongation past template-encoded arresting sites. The arresting sites in DNA have the property of trapping a certain fraction of elongating RNA polymerases that pass through, resulting in locked ternary complexes. Cleavage of the nascent transcript by cleavage factors such as GreA or GreB allows the resumption of elongation from the new 3'terminus. GreA releases sequences of 2 to 3 nucleotides.</text>
</comment>
<evidence type="ECO:0000256" key="4">
    <source>
        <dbReference type="ARBA" id="ARBA00023125"/>
    </source>
</evidence>
<dbReference type="InterPro" id="IPR022691">
    <property type="entry name" value="Tscrpt_elong_fac_GreA/B_N"/>
</dbReference>
<dbReference type="InterPro" id="IPR018151">
    <property type="entry name" value="TF_GreA/GreB_CS"/>
</dbReference>
<dbReference type="Pfam" id="PF03449">
    <property type="entry name" value="GreA_GreB_N"/>
    <property type="match status" value="1"/>
</dbReference>
<dbReference type="PANTHER" id="PTHR30437">
    <property type="entry name" value="TRANSCRIPTION ELONGATION FACTOR GREA"/>
    <property type="match status" value="1"/>
</dbReference>
<evidence type="ECO:0000259" key="9">
    <source>
        <dbReference type="Pfam" id="PF01272"/>
    </source>
</evidence>
<dbReference type="AlphaFoldDB" id="A0A809S4T7"/>
<dbReference type="Gene3D" id="1.10.287.180">
    <property type="entry name" value="Transcription elongation factor, GreA/GreB, N-terminal domain"/>
    <property type="match status" value="1"/>
</dbReference>
<evidence type="ECO:0000313" key="12">
    <source>
        <dbReference type="Proteomes" id="UP000662873"/>
    </source>
</evidence>
<evidence type="ECO:0000256" key="5">
    <source>
        <dbReference type="ARBA" id="ARBA00023163"/>
    </source>
</evidence>
<evidence type="ECO:0000256" key="8">
    <source>
        <dbReference type="HAMAP-Rule" id="MF_00105"/>
    </source>
</evidence>
<protein>
    <recommendedName>
        <fullName evidence="2 8">Transcription elongation factor GreA</fullName>
    </recommendedName>
    <alternativeName>
        <fullName evidence="7 8">Transcript cleavage factor GreA</fullName>
    </alternativeName>
</protein>
<feature type="domain" description="Transcription elongation factor GreA/GreB N-terminal" evidence="10">
    <location>
        <begin position="20"/>
        <end position="91"/>
    </location>
</feature>
<reference evidence="11" key="1">
    <citation type="journal article" name="DNA Res.">
        <title>The physiological potential of anammox bacteria as revealed by their core genome structure.</title>
        <authorList>
            <person name="Okubo T."/>
            <person name="Toyoda A."/>
            <person name="Fukuhara K."/>
            <person name="Uchiyama I."/>
            <person name="Harigaya Y."/>
            <person name="Kuroiwa M."/>
            <person name="Suzuki T."/>
            <person name="Murakami Y."/>
            <person name="Suwa Y."/>
            <person name="Takami H."/>
        </authorList>
    </citation>
    <scope>NUCLEOTIDE SEQUENCE</scope>
    <source>
        <strain evidence="11">317325-2</strain>
    </source>
</reference>
<dbReference type="InterPro" id="IPR001437">
    <property type="entry name" value="Tscrpt_elong_fac_GreA/B_C"/>
</dbReference>
<evidence type="ECO:0000256" key="1">
    <source>
        <dbReference type="ARBA" id="ARBA00008213"/>
    </source>
</evidence>
<dbReference type="FunFam" id="1.10.287.180:FF:000001">
    <property type="entry name" value="Transcription elongation factor GreA"/>
    <property type="match status" value="1"/>
</dbReference>
<dbReference type="PIRSF" id="PIRSF006092">
    <property type="entry name" value="GreA_GreB"/>
    <property type="match status" value="1"/>
</dbReference>
<feature type="domain" description="Transcription elongation factor GreA/GreB C-terminal" evidence="9">
    <location>
        <begin position="99"/>
        <end position="172"/>
    </location>
</feature>
<name>A0A809S4T7_9BACT</name>
<dbReference type="Proteomes" id="UP000662873">
    <property type="component" value="Chromosome"/>
</dbReference>
<evidence type="ECO:0000259" key="10">
    <source>
        <dbReference type="Pfam" id="PF03449"/>
    </source>
</evidence>
<keyword evidence="3 8" id="KW-0805">Transcription regulation</keyword>
<dbReference type="GO" id="GO:0032784">
    <property type="term" value="P:regulation of DNA-templated transcription elongation"/>
    <property type="evidence" value="ECO:0007669"/>
    <property type="project" value="UniProtKB-UniRule"/>
</dbReference>
<comment type="similarity">
    <text evidence="1 8">Belongs to the GreA/GreB family.</text>
</comment>
<dbReference type="InterPro" id="IPR036805">
    <property type="entry name" value="Tscrpt_elong_fac_GreA/B_N_sf"/>
</dbReference>
<dbReference type="PANTHER" id="PTHR30437:SF4">
    <property type="entry name" value="TRANSCRIPTION ELONGATION FACTOR GREA"/>
    <property type="match status" value="1"/>
</dbReference>
<dbReference type="GO" id="GO:0003677">
    <property type="term" value="F:DNA binding"/>
    <property type="evidence" value="ECO:0007669"/>
    <property type="project" value="UniProtKB-UniRule"/>
</dbReference>
<dbReference type="SUPFAM" id="SSF46557">
    <property type="entry name" value="GreA transcript cleavage protein, N-terminal domain"/>
    <property type="match status" value="1"/>
</dbReference>